<protein>
    <submittedName>
        <fullName evidence="3">DUF1000-domain-containing protein</fullName>
    </submittedName>
</protein>
<dbReference type="InParanoid" id="A0A3N4KZ32"/>
<feature type="domain" description="PITH" evidence="2">
    <location>
        <begin position="19"/>
        <end position="202"/>
    </location>
</feature>
<dbReference type="PANTHER" id="PTHR12175:SF1">
    <property type="entry name" value="PITH DOMAIN-CONTAINING PROTEIN 1"/>
    <property type="match status" value="1"/>
</dbReference>
<dbReference type="InterPro" id="IPR008979">
    <property type="entry name" value="Galactose-bd-like_sf"/>
</dbReference>
<dbReference type="EMBL" id="ML119117">
    <property type="protein sequence ID" value="RPB14512.1"/>
    <property type="molecule type" value="Genomic_DNA"/>
</dbReference>
<dbReference type="SUPFAM" id="SSF49785">
    <property type="entry name" value="Galactose-binding domain-like"/>
    <property type="match status" value="1"/>
</dbReference>
<evidence type="ECO:0000313" key="4">
    <source>
        <dbReference type="Proteomes" id="UP000277580"/>
    </source>
</evidence>
<dbReference type="InterPro" id="IPR045099">
    <property type="entry name" value="PITH1-like"/>
</dbReference>
<proteinExistence type="inferred from homology"/>
<organism evidence="3 4">
    <name type="scientific">Morchella conica CCBAS932</name>
    <dbReference type="NCBI Taxonomy" id="1392247"/>
    <lineage>
        <taxon>Eukaryota</taxon>
        <taxon>Fungi</taxon>
        <taxon>Dikarya</taxon>
        <taxon>Ascomycota</taxon>
        <taxon>Pezizomycotina</taxon>
        <taxon>Pezizomycetes</taxon>
        <taxon>Pezizales</taxon>
        <taxon>Morchellaceae</taxon>
        <taxon>Morchella</taxon>
    </lineage>
</organism>
<evidence type="ECO:0000313" key="3">
    <source>
        <dbReference type="EMBL" id="RPB14512.1"/>
    </source>
</evidence>
<name>A0A3N4KZ32_9PEZI</name>
<keyword evidence="4" id="KW-1185">Reference proteome</keyword>
<dbReference type="InterPro" id="IPR010400">
    <property type="entry name" value="PITH_dom"/>
</dbReference>
<reference evidence="3 4" key="1">
    <citation type="journal article" date="2018" name="Nat. Ecol. Evol.">
        <title>Pezizomycetes genomes reveal the molecular basis of ectomycorrhizal truffle lifestyle.</title>
        <authorList>
            <person name="Murat C."/>
            <person name="Payen T."/>
            <person name="Noel B."/>
            <person name="Kuo A."/>
            <person name="Morin E."/>
            <person name="Chen J."/>
            <person name="Kohler A."/>
            <person name="Krizsan K."/>
            <person name="Balestrini R."/>
            <person name="Da Silva C."/>
            <person name="Montanini B."/>
            <person name="Hainaut M."/>
            <person name="Levati E."/>
            <person name="Barry K.W."/>
            <person name="Belfiori B."/>
            <person name="Cichocki N."/>
            <person name="Clum A."/>
            <person name="Dockter R.B."/>
            <person name="Fauchery L."/>
            <person name="Guy J."/>
            <person name="Iotti M."/>
            <person name="Le Tacon F."/>
            <person name="Lindquist E.A."/>
            <person name="Lipzen A."/>
            <person name="Malagnac F."/>
            <person name="Mello A."/>
            <person name="Molinier V."/>
            <person name="Miyauchi S."/>
            <person name="Poulain J."/>
            <person name="Riccioni C."/>
            <person name="Rubini A."/>
            <person name="Sitrit Y."/>
            <person name="Splivallo R."/>
            <person name="Traeger S."/>
            <person name="Wang M."/>
            <person name="Zifcakova L."/>
            <person name="Wipf D."/>
            <person name="Zambonelli A."/>
            <person name="Paolocci F."/>
            <person name="Nowrousian M."/>
            <person name="Ottonello S."/>
            <person name="Baldrian P."/>
            <person name="Spatafora J.W."/>
            <person name="Henrissat B."/>
            <person name="Nagy L.G."/>
            <person name="Aury J.M."/>
            <person name="Wincker P."/>
            <person name="Grigoriev I.V."/>
            <person name="Bonfante P."/>
            <person name="Martin F.M."/>
        </authorList>
    </citation>
    <scope>NUCLEOTIDE SEQUENCE [LARGE SCALE GENOMIC DNA]</scope>
    <source>
        <strain evidence="3 4">CCBAS932</strain>
    </source>
</reference>
<accession>A0A3N4KZ32</accession>
<dbReference type="PANTHER" id="PTHR12175">
    <property type="entry name" value="AD039 HT014 THIOREDOXIN FAMILY TRP26"/>
    <property type="match status" value="1"/>
</dbReference>
<dbReference type="Gene3D" id="2.60.120.470">
    <property type="entry name" value="PITH domain"/>
    <property type="match status" value="1"/>
</dbReference>
<comment type="similarity">
    <text evidence="1">Belongs to the PITHD1 family.</text>
</comment>
<dbReference type="OrthoDB" id="2635at2759"/>
<dbReference type="AlphaFoldDB" id="A0A3N4KZ32"/>
<dbReference type="STRING" id="1392247.A0A3N4KZ32"/>
<dbReference type="Proteomes" id="UP000277580">
    <property type="component" value="Unassembled WGS sequence"/>
</dbReference>
<dbReference type="InterPro" id="IPR037047">
    <property type="entry name" value="PITH_dom_sf"/>
</dbReference>
<evidence type="ECO:0000259" key="2">
    <source>
        <dbReference type="PROSITE" id="PS51532"/>
    </source>
</evidence>
<dbReference type="Pfam" id="PF06201">
    <property type="entry name" value="PITH"/>
    <property type="match status" value="1"/>
</dbReference>
<dbReference type="PROSITE" id="PS51532">
    <property type="entry name" value="PITH"/>
    <property type="match status" value="1"/>
</dbReference>
<dbReference type="GO" id="GO:0005737">
    <property type="term" value="C:cytoplasm"/>
    <property type="evidence" value="ECO:0007669"/>
    <property type="project" value="UniProtKB-ARBA"/>
</dbReference>
<sequence>MVPGAMTTLASLAPTPMHHDDLTPALQSSLYQHIEFDKITTLNETVPGAGMRIVKKTWDERLDSNVFLESDVDEQLLMFIPFTGTVKLHSIIIRSPPGSTAPKTVKIFINRDDLDFSSATDLKATQTLELPLTGDVIEMPVKRALFQNTRSLTLFFEKNFSEEASDDDDENEEVTKLSYLGFKGTWTELRKEAVVANYEAAANPADHKNLVPGANYGAMGMGGHNQGF</sequence>
<evidence type="ECO:0000256" key="1">
    <source>
        <dbReference type="ARBA" id="ARBA00025788"/>
    </source>
</evidence>
<gene>
    <name evidence="3" type="ORF">P167DRAFT_603962</name>
</gene>
<dbReference type="GO" id="GO:0005634">
    <property type="term" value="C:nucleus"/>
    <property type="evidence" value="ECO:0007669"/>
    <property type="project" value="TreeGrafter"/>
</dbReference>